<evidence type="ECO:0000256" key="2">
    <source>
        <dbReference type="ARBA" id="ARBA00022801"/>
    </source>
</evidence>
<dbReference type="Pfam" id="PF00929">
    <property type="entry name" value="RNase_T"/>
    <property type="match status" value="1"/>
</dbReference>
<dbReference type="EMBL" id="CAXAMN010005424">
    <property type="protein sequence ID" value="CAK9013673.1"/>
    <property type="molecule type" value="Genomic_DNA"/>
</dbReference>
<evidence type="ECO:0000313" key="7">
    <source>
        <dbReference type="Proteomes" id="UP001642484"/>
    </source>
</evidence>
<dbReference type="PANTHER" id="PTHR23044">
    <property type="entry name" value="3'-5' EXONUCLEASE ERI1-RELATED"/>
    <property type="match status" value="1"/>
</dbReference>
<feature type="region of interest" description="Disordered" evidence="4">
    <location>
        <begin position="338"/>
        <end position="362"/>
    </location>
</feature>
<keyword evidence="1" id="KW-0540">Nuclease</keyword>
<protein>
    <recommendedName>
        <fullName evidence="5">Exonuclease domain-containing protein</fullName>
    </recommendedName>
</protein>
<name>A0ABP0JH59_9DINO</name>
<feature type="region of interest" description="Disordered" evidence="4">
    <location>
        <begin position="1"/>
        <end position="22"/>
    </location>
</feature>
<dbReference type="Proteomes" id="UP001642484">
    <property type="component" value="Unassembled WGS sequence"/>
</dbReference>
<evidence type="ECO:0000256" key="4">
    <source>
        <dbReference type="SAM" id="MobiDB-lite"/>
    </source>
</evidence>
<evidence type="ECO:0000256" key="1">
    <source>
        <dbReference type="ARBA" id="ARBA00022722"/>
    </source>
</evidence>
<feature type="region of interest" description="Disordered" evidence="4">
    <location>
        <begin position="226"/>
        <end position="280"/>
    </location>
</feature>
<feature type="compositionally biased region" description="Basic residues" evidence="4">
    <location>
        <begin position="253"/>
        <end position="262"/>
    </location>
</feature>
<evidence type="ECO:0000259" key="5">
    <source>
        <dbReference type="SMART" id="SM00479"/>
    </source>
</evidence>
<dbReference type="SUPFAM" id="SSF53098">
    <property type="entry name" value="Ribonuclease H-like"/>
    <property type="match status" value="1"/>
</dbReference>
<comment type="caution">
    <text evidence="6">The sequence shown here is derived from an EMBL/GenBank/DDBJ whole genome shotgun (WGS) entry which is preliminary data.</text>
</comment>
<gene>
    <name evidence="6" type="ORF">CCMP2556_LOCUS11372</name>
</gene>
<evidence type="ECO:0000313" key="6">
    <source>
        <dbReference type="EMBL" id="CAK9013673.1"/>
    </source>
</evidence>
<dbReference type="InterPro" id="IPR036397">
    <property type="entry name" value="RNaseH_sf"/>
</dbReference>
<feature type="compositionally biased region" description="Acidic residues" evidence="4">
    <location>
        <begin position="349"/>
        <end position="360"/>
    </location>
</feature>
<dbReference type="InterPro" id="IPR051274">
    <property type="entry name" value="3-5_Exoribonuclease"/>
</dbReference>
<accession>A0ABP0JH59</accession>
<dbReference type="CDD" id="cd06133">
    <property type="entry name" value="ERI-1_3'hExo_like"/>
    <property type="match status" value="1"/>
</dbReference>
<reference evidence="6 7" key="1">
    <citation type="submission" date="2024-02" db="EMBL/GenBank/DDBJ databases">
        <authorList>
            <person name="Chen Y."/>
            <person name="Shah S."/>
            <person name="Dougan E. K."/>
            <person name="Thang M."/>
            <person name="Chan C."/>
        </authorList>
    </citation>
    <scope>NUCLEOTIDE SEQUENCE [LARGE SCALE GENOMIC DNA]</scope>
</reference>
<dbReference type="SMART" id="SM00479">
    <property type="entry name" value="EXOIII"/>
    <property type="match status" value="1"/>
</dbReference>
<feature type="compositionally biased region" description="Pro residues" evidence="4">
    <location>
        <begin position="236"/>
        <end position="249"/>
    </location>
</feature>
<dbReference type="Gene3D" id="3.30.420.10">
    <property type="entry name" value="Ribonuclease H-like superfamily/Ribonuclease H"/>
    <property type="match status" value="1"/>
</dbReference>
<evidence type="ECO:0000256" key="3">
    <source>
        <dbReference type="ARBA" id="ARBA00022839"/>
    </source>
</evidence>
<proteinExistence type="predicted"/>
<dbReference type="InterPro" id="IPR047201">
    <property type="entry name" value="ERI-1_3'hExo-like"/>
</dbReference>
<keyword evidence="7" id="KW-1185">Reference proteome</keyword>
<sequence>MSCENAEEAAEDAVDHVDSTESAEESEEAASFDFYAIVDFECTCVRHTTERKFKHEIIEFPVVFLNAKTLEVDLEFHRYVRPTEKPELTDFCRELTGIQQAWVDEADTIDVVLRDFYGFLEEHSLFHRPSEGKRCFSFCTDGPMDIQGFLKRETRRKGMCLRACWQTFIDVKRVFGAAFKMKPCGLQEMLASRNLHFQGRPHSGLDDSRNIARLVAELLREGHALPTLPAAKKPKPPPTSPTSPPPPSAPKSKGAKAKKGRGRKVEGGRSATAERMGSDRADRLGDWIDLSTNTSRDPCDPCAARVPPLHTGAPVAGMQQRDLYLEREKKHCGMIGVFGSAEEVRSEPSSEEEPSDDTEEELNRQRAAAFMVGHFHVPKSRLVQLGLPSGAGRASVALAFHGSARAEENGRFVASDG</sequence>
<keyword evidence="3" id="KW-0269">Exonuclease</keyword>
<feature type="domain" description="Exonuclease" evidence="5">
    <location>
        <begin position="34"/>
        <end position="224"/>
    </location>
</feature>
<dbReference type="InterPro" id="IPR013520">
    <property type="entry name" value="Ribonucl_H"/>
</dbReference>
<dbReference type="PANTHER" id="PTHR23044:SF61">
    <property type="entry name" value="3'-5' EXORIBONUCLEASE 1-RELATED"/>
    <property type="match status" value="1"/>
</dbReference>
<organism evidence="6 7">
    <name type="scientific">Durusdinium trenchii</name>
    <dbReference type="NCBI Taxonomy" id="1381693"/>
    <lineage>
        <taxon>Eukaryota</taxon>
        <taxon>Sar</taxon>
        <taxon>Alveolata</taxon>
        <taxon>Dinophyceae</taxon>
        <taxon>Suessiales</taxon>
        <taxon>Symbiodiniaceae</taxon>
        <taxon>Durusdinium</taxon>
    </lineage>
</organism>
<dbReference type="InterPro" id="IPR012337">
    <property type="entry name" value="RNaseH-like_sf"/>
</dbReference>
<feature type="compositionally biased region" description="Acidic residues" evidence="4">
    <location>
        <begin position="1"/>
        <end position="12"/>
    </location>
</feature>
<keyword evidence="2" id="KW-0378">Hydrolase</keyword>